<accession>A0A921IV30</accession>
<evidence type="ECO:0000256" key="4">
    <source>
        <dbReference type="ARBA" id="ARBA00022692"/>
    </source>
</evidence>
<gene>
    <name evidence="11" type="primary">secG</name>
    <name evidence="11" type="ORF">K8V70_09465</name>
</gene>
<evidence type="ECO:0000313" key="12">
    <source>
        <dbReference type="Proteomes" id="UP000753256"/>
    </source>
</evidence>
<keyword evidence="4 10" id="KW-0812">Transmembrane</keyword>
<proteinExistence type="inferred from homology"/>
<dbReference type="EMBL" id="DYUZ01000034">
    <property type="protein sequence ID" value="HJG38063.1"/>
    <property type="molecule type" value="Genomic_DNA"/>
</dbReference>
<evidence type="ECO:0000256" key="8">
    <source>
        <dbReference type="ARBA" id="ARBA00023136"/>
    </source>
</evidence>
<reference evidence="11" key="2">
    <citation type="submission" date="2021-09" db="EMBL/GenBank/DDBJ databases">
        <authorList>
            <person name="Gilroy R."/>
        </authorList>
    </citation>
    <scope>NUCLEOTIDE SEQUENCE</scope>
    <source>
        <strain evidence="11">ChiHjej13B12-9602</strain>
    </source>
</reference>
<dbReference type="GO" id="GO:0005886">
    <property type="term" value="C:plasma membrane"/>
    <property type="evidence" value="ECO:0007669"/>
    <property type="project" value="UniProtKB-SubCell"/>
</dbReference>
<comment type="similarity">
    <text evidence="2 10">Belongs to the SecG family.</text>
</comment>
<dbReference type="RefSeq" id="WP_102371806.1">
    <property type="nucleotide sequence ID" value="NZ_DYUZ01000034.1"/>
</dbReference>
<dbReference type="AlphaFoldDB" id="A0A921IV30"/>
<dbReference type="InterPro" id="IPR004692">
    <property type="entry name" value="SecG"/>
</dbReference>
<evidence type="ECO:0000256" key="10">
    <source>
        <dbReference type="RuleBase" id="RU365087"/>
    </source>
</evidence>
<dbReference type="NCBIfam" id="TIGR00810">
    <property type="entry name" value="secG"/>
    <property type="match status" value="1"/>
</dbReference>
<dbReference type="GO" id="GO:0009306">
    <property type="term" value="P:protein secretion"/>
    <property type="evidence" value="ECO:0007669"/>
    <property type="project" value="UniProtKB-UniRule"/>
</dbReference>
<dbReference type="Proteomes" id="UP000753256">
    <property type="component" value="Unassembled WGS sequence"/>
</dbReference>
<comment type="subcellular location">
    <subcellularLocation>
        <location evidence="10">Cell membrane</location>
        <topology evidence="10">Multi-pass membrane protein</topology>
    </subcellularLocation>
    <subcellularLocation>
        <location evidence="1">Membrane</location>
        <topology evidence="1">Multi-pass membrane protein</topology>
    </subcellularLocation>
</comment>
<dbReference type="GO" id="GO:0015450">
    <property type="term" value="F:protein-transporting ATPase activity"/>
    <property type="evidence" value="ECO:0007669"/>
    <property type="project" value="UniProtKB-UniRule"/>
</dbReference>
<evidence type="ECO:0000256" key="7">
    <source>
        <dbReference type="ARBA" id="ARBA00023010"/>
    </source>
</evidence>
<keyword evidence="8 10" id="KW-0472">Membrane</keyword>
<protein>
    <recommendedName>
        <fullName evidence="10">Protein-export membrane protein SecG</fullName>
    </recommendedName>
</protein>
<keyword evidence="3 10" id="KW-0813">Transport</keyword>
<evidence type="ECO:0000256" key="2">
    <source>
        <dbReference type="ARBA" id="ARBA00008445"/>
    </source>
</evidence>
<evidence type="ECO:0000256" key="9">
    <source>
        <dbReference type="ARBA" id="ARBA00025182"/>
    </source>
</evidence>
<evidence type="ECO:0000256" key="1">
    <source>
        <dbReference type="ARBA" id="ARBA00004141"/>
    </source>
</evidence>
<keyword evidence="5 10" id="KW-0653">Protein transport</keyword>
<dbReference type="Pfam" id="PF03840">
    <property type="entry name" value="SecG"/>
    <property type="match status" value="1"/>
</dbReference>
<evidence type="ECO:0000256" key="3">
    <source>
        <dbReference type="ARBA" id="ARBA00022448"/>
    </source>
</evidence>
<keyword evidence="6 10" id="KW-1133">Transmembrane helix</keyword>
<feature type="transmembrane region" description="Helical" evidence="10">
    <location>
        <begin position="6"/>
        <end position="25"/>
    </location>
</feature>
<evidence type="ECO:0000313" key="11">
    <source>
        <dbReference type="EMBL" id="HJG38063.1"/>
    </source>
</evidence>
<keyword evidence="10" id="KW-1003">Cell membrane</keyword>
<name>A0A921IV30_9ACTN</name>
<dbReference type="PRINTS" id="PR01651">
    <property type="entry name" value="SECGEXPORT"/>
</dbReference>
<reference evidence="11" key="1">
    <citation type="journal article" date="2021" name="PeerJ">
        <title>Extensive microbial diversity within the chicken gut microbiome revealed by metagenomics and culture.</title>
        <authorList>
            <person name="Gilroy R."/>
            <person name="Ravi A."/>
            <person name="Getino M."/>
            <person name="Pursley I."/>
            <person name="Horton D.L."/>
            <person name="Alikhan N.F."/>
            <person name="Baker D."/>
            <person name="Gharbi K."/>
            <person name="Hall N."/>
            <person name="Watson M."/>
            <person name="Adriaenssens E.M."/>
            <person name="Foster-Nyarko E."/>
            <person name="Jarju S."/>
            <person name="Secka A."/>
            <person name="Antonio M."/>
            <person name="Oren A."/>
            <person name="Chaudhuri R.R."/>
            <person name="La Ragione R."/>
            <person name="Hildebrand F."/>
            <person name="Pallen M.J."/>
        </authorList>
    </citation>
    <scope>NUCLEOTIDE SEQUENCE</scope>
    <source>
        <strain evidence="11">ChiHjej13B12-9602</strain>
    </source>
</reference>
<organism evidence="11 12">
    <name type="scientific">Enorma phocaeensis</name>
    <dbReference type="NCBI Taxonomy" id="1871019"/>
    <lineage>
        <taxon>Bacteria</taxon>
        <taxon>Bacillati</taxon>
        <taxon>Actinomycetota</taxon>
        <taxon>Coriobacteriia</taxon>
        <taxon>Coriobacteriales</taxon>
        <taxon>Coriobacteriaceae</taxon>
        <taxon>Enorma</taxon>
    </lineage>
</organism>
<comment type="caution">
    <text evidence="11">The sequence shown here is derived from an EMBL/GenBank/DDBJ whole genome shotgun (WGS) entry which is preliminary data.</text>
</comment>
<comment type="function">
    <text evidence="9 10">Involved in protein export. Participates in an early event of protein translocation.</text>
</comment>
<dbReference type="OrthoDB" id="4337190at2"/>
<sequence>MGPFQIILFVVWALSAVALVALVLMHSGKGTGVSDMIASSLYNSSTATGVMERNLDRLTVIVAVVFAVCVLLCMFFFPQGGVYGVDYL</sequence>
<evidence type="ECO:0000256" key="6">
    <source>
        <dbReference type="ARBA" id="ARBA00022989"/>
    </source>
</evidence>
<feature type="transmembrane region" description="Helical" evidence="10">
    <location>
        <begin position="58"/>
        <end position="77"/>
    </location>
</feature>
<evidence type="ECO:0000256" key="5">
    <source>
        <dbReference type="ARBA" id="ARBA00022927"/>
    </source>
</evidence>
<keyword evidence="7 10" id="KW-0811">Translocation</keyword>